<dbReference type="AlphaFoldDB" id="A0A9N9JNY2"/>
<dbReference type="InterPro" id="IPR036691">
    <property type="entry name" value="Endo/exonu/phosph_ase_sf"/>
</dbReference>
<comment type="caution">
    <text evidence="1">The sequence shown here is derived from an EMBL/GenBank/DDBJ whole genome shotgun (WGS) entry which is preliminary data.</text>
</comment>
<accession>A0A9N9JNY2</accession>
<name>A0A9N9JNY2_9GLOM</name>
<dbReference type="PANTHER" id="PTHR19446">
    <property type="entry name" value="REVERSE TRANSCRIPTASES"/>
    <property type="match status" value="1"/>
</dbReference>
<dbReference type="Gene3D" id="3.60.10.10">
    <property type="entry name" value="Endonuclease/exonuclease/phosphatase"/>
    <property type="match status" value="1"/>
</dbReference>
<feature type="non-terminal residue" evidence="1">
    <location>
        <position position="1"/>
    </location>
</feature>
<dbReference type="SUPFAM" id="SSF56219">
    <property type="entry name" value="DNase I-like"/>
    <property type="match status" value="1"/>
</dbReference>
<sequence length="428" mass="50171">MWWEFCEKKTLDIVLLTETKTTKDSEKNIFIDQVLLAKKKSQDPVYKTWWSSVLEANNNNMGSGLGLMIKTQLAQHVYKVNTFPGHGISILLSFKRKIVFQIVGIYIPNQYSNNNNIIAPLRTWLHNQISQALSNNWISILLGDWNAVSNPKIDRFPERKQTSPEGTNKLYKLERKLKDNKNPNNSNQSLSSISKIISKLTITHNVNIDPYPSNDNELDQERWIENIKQWWTITRKIVKRDLIREKQREIKQKIEVRQTMLNTKPKSMIDRVLNRESRQIVLNRIIQNQNDNTVTIITDPEQIKSCVQEHLYQWTEGTEIANTTLNQRWTQQYKPKTEIKDNTYNSLIATIYEDEVIKIIKLMSNNKAPGPSLIPYEVFKHLEENGIKLLCLLYNKITEVGVVPKDWINSNGYNMELKWRMDMTLQEQ</sequence>
<reference evidence="1" key="1">
    <citation type="submission" date="2021-06" db="EMBL/GenBank/DDBJ databases">
        <authorList>
            <person name="Kallberg Y."/>
            <person name="Tangrot J."/>
            <person name="Rosling A."/>
        </authorList>
    </citation>
    <scope>NUCLEOTIDE SEQUENCE</scope>
    <source>
        <strain evidence="1">MA453B</strain>
    </source>
</reference>
<organism evidence="1 2">
    <name type="scientific">Dentiscutata erythropus</name>
    <dbReference type="NCBI Taxonomy" id="1348616"/>
    <lineage>
        <taxon>Eukaryota</taxon>
        <taxon>Fungi</taxon>
        <taxon>Fungi incertae sedis</taxon>
        <taxon>Mucoromycota</taxon>
        <taxon>Glomeromycotina</taxon>
        <taxon>Glomeromycetes</taxon>
        <taxon>Diversisporales</taxon>
        <taxon>Gigasporaceae</taxon>
        <taxon>Dentiscutata</taxon>
    </lineage>
</organism>
<evidence type="ECO:0000313" key="2">
    <source>
        <dbReference type="Proteomes" id="UP000789405"/>
    </source>
</evidence>
<proteinExistence type="predicted"/>
<dbReference type="EMBL" id="CAJVPY010025112">
    <property type="protein sequence ID" value="CAG8787749.1"/>
    <property type="molecule type" value="Genomic_DNA"/>
</dbReference>
<gene>
    <name evidence="1" type="ORF">DERYTH_LOCUS20765</name>
</gene>
<dbReference type="Proteomes" id="UP000789405">
    <property type="component" value="Unassembled WGS sequence"/>
</dbReference>
<protein>
    <submittedName>
        <fullName evidence="1">16233_t:CDS:1</fullName>
    </submittedName>
</protein>
<keyword evidence="2" id="KW-1185">Reference proteome</keyword>
<evidence type="ECO:0000313" key="1">
    <source>
        <dbReference type="EMBL" id="CAG8787749.1"/>
    </source>
</evidence>
<dbReference type="OrthoDB" id="2317390at2759"/>